<evidence type="ECO:0000313" key="3">
    <source>
        <dbReference type="Proteomes" id="UP000320801"/>
    </source>
</evidence>
<evidence type="ECO:0000313" key="2">
    <source>
        <dbReference type="EMBL" id="TQC54091.1"/>
    </source>
</evidence>
<protein>
    <recommendedName>
        <fullName evidence="4">Transmembrane protein</fullName>
    </recommendedName>
</protein>
<keyword evidence="1" id="KW-0812">Transmembrane</keyword>
<feature type="transmembrane region" description="Helical" evidence="1">
    <location>
        <begin position="213"/>
        <end position="236"/>
    </location>
</feature>
<sequence>MTKFFQGLVKPFVDGLLSPIRLAIWMSFTNIALICLGLFALVIVIFKLFAFDLLNFAIFGIRPTQSYEQFSTPQIYWHFLIVSSILWVLNFFIFIYKYSKEMDGARASQIFKNAFLGTFKGVMLLIMFHILILFLNILFSEITSALFGDDNGFGKVADNIVKNLFPRELRSKVPSIFIEQKNKFGFNAPNFGWSWQTWTTVFHGGFGDSSSKIFSTALILLVASIIIVSPAIKIIYDVASRVFINYILFVIFPIIPAFSLNDNSLLNKWKNRYITNLTVISVFYIAFSLLNKFIHQGSELIQSVFDEISFVLNAFAVAFLVAGSMLAFKKLSTIASSFIEQKDYRIILPNIHKYEYVR</sequence>
<reference evidence="2 3" key="1">
    <citation type="submission" date="2019-03" db="EMBL/GenBank/DDBJ databases">
        <title>Characterization of a novel Mycoplasma cynos real-time PCR assay.</title>
        <authorList>
            <person name="Tallmadge R.L."/>
            <person name="Mitchell P.K."/>
            <person name="Goodman L."/>
        </authorList>
    </citation>
    <scope>NUCLEOTIDE SEQUENCE [LARGE SCALE GENOMIC DNA]</scope>
    <source>
        <strain evidence="2 3">1642</strain>
    </source>
</reference>
<dbReference type="RefSeq" id="WP_141483673.1">
    <property type="nucleotide sequence ID" value="NZ_SMDN01000002.1"/>
</dbReference>
<keyword evidence="1" id="KW-1133">Transmembrane helix</keyword>
<dbReference type="EMBL" id="SMDN01000002">
    <property type="protein sequence ID" value="TQC54091.1"/>
    <property type="molecule type" value="Genomic_DNA"/>
</dbReference>
<feature type="transmembrane region" description="Helical" evidence="1">
    <location>
        <begin position="273"/>
        <end position="290"/>
    </location>
</feature>
<organism evidence="2 3">
    <name type="scientific">Mycoplasmopsis mucosicanis</name>
    <dbReference type="NCBI Taxonomy" id="458208"/>
    <lineage>
        <taxon>Bacteria</taxon>
        <taxon>Bacillati</taxon>
        <taxon>Mycoplasmatota</taxon>
        <taxon>Mycoplasmoidales</taxon>
        <taxon>Metamycoplasmataceae</taxon>
        <taxon>Mycoplasmopsis</taxon>
    </lineage>
</organism>
<evidence type="ECO:0008006" key="4">
    <source>
        <dbReference type="Google" id="ProtNLM"/>
    </source>
</evidence>
<dbReference type="Proteomes" id="UP000320801">
    <property type="component" value="Unassembled WGS sequence"/>
</dbReference>
<feature type="transmembrane region" description="Helical" evidence="1">
    <location>
        <begin position="116"/>
        <end position="139"/>
    </location>
</feature>
<feature type="transmembrane region" description="Helical" evidence="1">
    <location>
        <begin position="75"/>
        <end position="96"/>
    </location>
</feature>
<keyword evidence="1" id="KW-0472">Membrane</keyword>
<keyword evidence="3" id="KW-1185">Reference proteome</keyword>
<comment type="caution">
    <text evidence="2">The sequence shown here is derived from an EMBL/GenBank/DDBJ whole genome shotgun (WGS) entry which is preliminary data.</text>
</comment>
<name>A0A507SS62_9BACT</name>
<dbReference type="NCBIfam" id="NF045848">
    <property type="entry name" value="MMCAP2_0566_fam"/>
    <property type="match status" value="1"/>
</dbReference>
<gene>
    <name evidence="2" type="ORF">E1I18_00605</name>
</gene>
<feature type="transmembrane region" description="Helical" evidence="1">
    <location>
        <begin position="242"/>
        <end position="261"/>
    </location>
</feature>
<proteinExistence type="predicted"/>
<dbReference type="AlphaFoldDB" id="A0A507SS62"/>
<accession>A0A507SS62</accession>
<feature type="transmembrane region" description="Helical" evidence="1">
    <location>
        <begin position="310"/>
        <end position="328"/>
    </location>
</feature>
<feature type="transmembrane region" description="Helical" evidence="1">
    <location>
        <begin position="31"/>
        <end position="54"/>
    </location>
</feature>
<evidence type="ECO:0000256" key="1">
    <source>
        <dbReference type="SAM" id="Phobius"/>
    </source>
</evidence>
<dbReference type="OrthoDB" id="394047at2"/>
<dbReference type="NCBIfam" id="NF045889">
    <property type="entry name" value="ICE_Mbov_0396_TM"/>
    <property type="match status" value="1"/>
</dbReference>